<organism evidence="4 5">
    <name type="scientific">Nisaea acidiphila</name>
    <dbReference type="NCBI Taxonomy" id="1862145"/>
    <lineage>
        <taxon>Bacteria</taxon>
        <taxon>Pseudomonadati</taxon>
        <taxon>Pseudomonadota</taxon>
        <taxon>Alphaproteobacteria</taxon>
        <taxon>Rhodospirillales</taxon>
        <taxon>Thalassobaculaceae</taxon>
        <taxon>Nisaea</taxon>
    </lineage>
</organism>
<comment type="similarity">
    <text evidence="2">Belongs to the anhydro-N-acetylmuramic acid kinase family.</text>
</comment>
<keyword evidence="2 4" id="KW-0808">Transferase</keyword>
<dbReference type="InterPro" id="IPR005338">
    <property type="entry name" value="Anhydro_N_Ac-Mur_kinase"/>
</dbReference>
<dbReference type="SUPFAM" id="SSF53067">
    <property type="entry name" value="Actin-like ATPase domain"/>
    <property type="match status" value="1"/>
</dbReference>
<evidence type="ECO:0000256" key="1">
    <source>
        <dbReference type="ARBA" id="ARBA00023277"/>
    </source>
</evidence>
<dbReference type="NCBIfam" id="NF007141">
    <property type="entry name" value="PRK09585.1-5"/>
    <property type="match status" value="1"/>
</dbReference>
<feature type="binding site" evidence="2">
    <location>
        <begin position="15"/>
        <end position="22"/>
    </location>
    <ligand>
        <name>ATP</name>
        <dbReference type="ChEBI" id="CHEBI:30616"/>
    </ligand>
</feature>
<keyword evidence="2 4" id="KW-0418">Kinase</keyword>
<accession>A0A9J7AT28</accession>
<comment type="catalytic activity">
    <reaction evidence="2">
        <text>1,6-anhydro-N-acetyl-beta-muramate + ATP + H2O = N-acetyl-D-muramate 6-phosphate + ADP + H(+)</text>
        <dbReference type="Rhea" id="RHEA:24952"/>
        <dbReference type="ChEBI" id="CHEBI:15377"/>
        <dbReference type="ChEBI" id="CHEBI:15378"/>
        <dbReference type="ChEBI" id="CHEBI:30616"/>
        <dbReference type="ChEBI" id="CHEBI:58690"/>
        <dbReference type="ChEBI" id="CHEBI:58722"/>
        <dbReference type="ChEBI" id="CHEBI:456216"/>
        <dbReference type="EC" id="2.7.1.170"/>
    </reaction>
</comment>
<dbReference type="GO" id="GO:0005524">
    <property type="term" value="F:ATP binding"/>
    <property type="evidence" value="ECO:0007669"/>
    <property type="project" value="UniProtKB-UniRule"/>
</dbReference>
<dbReference type="GO" id="GO:0006040">
    <property type="term" value="P:amino sugar metabolic process"/>
    <property type="evidence" value="ECO:0007669"/>
    <property type="project" value="InterPro"/>
</dbReference>
<keyword evidence="2" id="KW-0067">ATP-binding</keyword>
<dbReference type="GO" id="GO:0016773">
    <property type="term" value="F:phosphotransferase activity, alcohol group as acceptor"/>
    <property type="evidence" value="ECO:0007669"/>
    <property type="project" value="UniProtKB-UniRule"/>
</dbReference>
<dbReference type="Pfam" id="PF03702">
    <property type="entry name" value="AnmK"/>
    <property type="match status" value="1"/>
</dbReference>
<proteinExistence type="inferred from homology"/>
<gene>
    <name evidence="2" type="primary">anmK</name>
    <name evidence="4" type="ORF">NUH88_03875</name>
</gene>
<comment type="pathway">
    <text evidence="2">Amino-sugar metabolism; 1,6-anhydro-N-acetylmuramate degradation.</text>
</comment>
<sequence>MSDKRTWKAIGLMSGTSMDGVDAALIESDGEGSVRRCGFYSLPYSDAFRSRLKAVLGMPGDHTVLARELTERHAEAVEGLLRGGAWPLDDIDVIGFHGQTVLHEPEIRRTLQIGAPELLAKVTGRPVVFDLRIADVAAGGEGAPLVPVYHRALTRMLGATVAVLNLGGVANVTWIDGSDGAGPEEMLAFDTGPANALIDDFVRERRGARCDEGGALAAAGRVDGDRLAGLLDDPYFVRQPPKSLDRDHFAAKAAQAVEGMTDADGAALLTAFSAAAVALAAQWFPHPVERWIVCGGGRHNETLMKELTERLGAPVIPADDLGWDGDAVEAEAFAYLAIRSLQGKPLTFPGTTGAPEPLTGGTLHRPG</sequence>
<name>A0A9J7AT28_9PROT</name>
<comment type="pathway">
    <text evidence="2">Cell wall biogenesis; peptidoglycan recycling.</text>
</comment>
<comment type="function">
    <text evidence="2">Catalyzes the specific phosphorylation of 1,6-anhydro-N-acetylmuramic acid (anhMurNAc) with the simultaneous cleavage of the 1,6-anhydro ring, generating MurNAc-6-P. Is required for the utilization of anhMurNAc either imported from the medium or derived from its own cell wall murein, and thus plays a role in cell wall recycling.</text>
</comment>
<dbReference type="Proteomes" id="UP001060336">
    <property type="component" value="Chromosome"/>
</dbReference>
<dbReference type="Gene3D" id="3.30.420.40">
    <property type="match status" value="2"/>
</dbReference>
<reference evidence="4" key="1">
    <citation type="submission" date="2022-08" db="EMBL/GenBank/DDBJ databases">
        <title>Nisaea acidiphila sp. nov., isolated from a marine algal debris and emended description of the genus Nisaea Urios et al. 2008.</title>
        <authorList>
            <person name="Kwon K."/>
        </authorList>
    </citation>
    <scope>NUCLEOTIDE SEQUENCE</scope>
    <source>
        <strain evidence="4">MEBiC11861</strain>
    </source>
</reference>
<keyword evidence="1 2" id="KW-0119">Carbohydrate metabolism</keyword>
<dbReference type="HAMAP" id="MF_01270">
    <property type="entry name" value="AnhMurNAc_kinase"/>
    <property type="match status" value="1"/>
</dbReference>
<dbReference type="PANTHER" id="PTHR30605">
    <property type="entry name" value="ANHYDRO-N-ACETYLMURAMIC ACID KINASE"/>
    <property type="match status" value="1"/>
</dbReference>
<dbReference type="GO" id="GO:0097175">
    <property type="term" value="P:1,6-anhydro-N-acetyl-beta-muramic acid catabolic process"/>
    <property type="evidence" value="ECO:0007669"/>
    <property type="project" value="UniProtKB-UniRule"/>
</dbReference>
<evidence type="ECO:0000313" key="5">
    <source>
        <dbReference type="Proteomes" id="UP001060336"/>
    </source>
</evidence>
<dbReference type="GO" id="GO:0009254">
    <property type="term" value="P:peptidoglycan turnover"/>
    <property type="evidence" value="ECO:0007669"/>
    <property type="project" value="UniProtKB-UniRule"/>
</dbReference>
<evidence type="ECO:0000256" key="2">
    <source>
        <dbReference type="HAMAP-Rule" id="MF_01270"/>
    </source>
</evidence>
<dbReference type="GO" id="GO:0016301">
    <property type="term" value="F:kinase activity"/>
    <property type="evidence" value="ECO:0007669"/>
    <property type="project" value="UniProtKB-KW"/>
</dbReference>
<dbReference type="EC" id="2.7.1.170" evidence="2"/>
<dbReference type="PANTHER" id="PTHR30605:SF0">
    <property type="entry name" value="ANHYDRO-N-ACETYLMURAMIC ACID KINASE"/>
    <property type="match status" value="1"/>
</dbReference>
<evidence type="ECO:0000313" key="4">
    <source>
        <dbReference type="EMBL" id="UUX50843.1"/>
    </source>
</evidence>
<dbReference type="KEGG" id="naci:NUH88_03875"/>
<evidence type="ECO:0000256" key="3">
    <source>
        <dbReference type="SAM" id="MobiDB-lite"/>
    </source>
</evidence>
<dbReference type="EMBL" id="CP102480">
    <property type="protein sequence ID" value="UUX50843.1"/>
    <property type="molecule type" value="Genomic_DNA"/>
</dbReference>
<protein>
    <recommendedName>
        <fullName evidence="2">Anhydro-N-acetylmuramic acid kinase</fullName>
        <ecNumber evidence="2">2.7.1.170</ecNumber>
    </recommendedName>
    <alternativeName>
        <fullName evidence="2">AnhMurNAc kinase</fullName>
    </alternativeName>
</protein>
<keyword evidence="2" id="KW-0547">Nucleotide-binding</keyword>
<dbReference type="InterPro" id="IPR043129">
    <property type="entry name" value="ATPase_NBD"/>
</dbReference>
<dbReference type="AlphaFoldDB" id="A0A9J7AT28"/>
<keyword evidence="5" id="KW-1185">Reference proteome</keyword>
<feature type="region of interest" description="Disordered" evidence="3">
    <location>
        <begin position="347"/>
        <end position="367"/>
    </location>
</feature>